<dbReference type="NCBIfam" id="NF010748">
    <property type="entry name" value="PRK14150.1"/>
    <property type="match status" value="1"/>
</dbReference>
<keyword evidence="4 10" id="KW-0963">Cytoplasm</keyword>
<comment type="function">
    <text evidence="7 10 11">Participates actively in the response to hyperosmotic and heat shock by preventing the aggregation of stress-denatured proteins, in association with DnaK and GrpE. It is the nucleotide exchange factor for DnaK and may function as a thermosensor. Unfolded proteins bind initially to DnaJ; upon interaction with the DnaJ-bound protein, DnaK hydrolyzes its bound ATP, resulting in the formation of a stable complex. GrpE releases ADP from DnaK; ATP binding to DnaK triggers the release of the substrate protein, thus completing the reaction cycle. Several rounds of ATP-dependent interactions between DnaJ, DnaK and GrpE are required for fully efficient folding.</text>
</comment>
<dbReference type="GO" id="GO:0051082">
    <property type="term" value="F:unfolded protein binding"/>
    <property type="evidence" value="ECO:0007669"/>
    <property type="project" value="TreeGrafter"/>
</dbReference>
<dbReference type="InterPro" id="IPR013805">
    <property type="entry name" value="GrpE_CC"/>
</dbReference>
<dbReference type="CDD" id="cd00446">
    <property type="entry name" value="GrpE"/>
    <property type="match status" value="1"/>
</dbReference>
<dbReference type="eggNOG" id="COG0576">
    <property type="taxonomic scope" value="Bacteria"/>
</dbReference>
<dbReference type="GO" id="GO:0006457">
    <property type="term" value="P:protein folding"/>
    <property type="evidence" value="ECO:0007669"/>
    <property type="project" value="InterPro"/>
</dbReference>
<dbReference type="HOGENOM" id="CLU_057217_4_2_5"/>
<sequence>MSEAEEKKMSPEPESPEPENSESSKTESQAVEGEVVEEETESCTLPEEENSTEPSLEAQLQMALDKAEEQQKNYLRSMADMDNLRKRNAREMEQARKFAVEGFARDMLSVADNLERAMSHMDQESDNEQIKAIVDGVKMVNSELAKSLEKHGIKRIEAMGQMFDPNLHQAVMQVADDRVPPDTVVQEMQAGYTLNERLLRPSMVGVAKAP</sequence>
<evidence type="ECO:0000256" key="6">
    <source>
        <dbReference type="ARBA" id="ARBA00023186"/>
    </source>
</evidence>
<comment type="subunit">
    <text evidence="3 10">Homodimer.</text>
</comment>
<evidence type="ECO:0000256" key="2">
    <source>
        <dbReference type="ARBA" id="ARBA00009054"/>
    </source>
</evidence>
<feature type="compositionally biased region" description="Acidic residues" evidence="14">
    <location>
        <begin position="34"/>
        <end position="51"/>
    </location>
</feature>
<dbReference type="PANTHER" id="PTHR21237">
    <property type="entry name" value="GRPE PROTEIN"/>
    <property type="match status" value="1"/>
</dbReference>
<organism evidence="15 16">
    <name type="scientific">Magnetococcus marinus (strain ATCC BAA-1437 / JCM 17883 / MC-1)</name>
    <dbReference type="NCBI Taxonomy" id="156889"/>
    <lineage>
        <taxon>Bacteria</taxon>
        <taxon>Pseudomonadati</taxon>
        <taxon>Pseudomonadota</taxon>
        <taxon>Magnetococcia</taxon>
        <taxon>Magnetococcales</taxon>
        <taxon>Magnetococcaceae</taxon>
        <taxon>Magnetococcus</taxon>
    </lineage>
</organism>
<keyword evidence="5 10" id="KW-0346">Stress response</keyword>
<evidence type="ECO:0000256" key="9">
    <source>
        <dbReference type="ARBA" id="ARBA00076414"/>
    </source>
</evidence>
<dbReference type="KEGG" id="mgm:Mmc1_0509"/>
<dbReference type="AlphaFoldDB" id="A0L4Z1"/>
<feature type="coiled-coil region" evidence="13">
    <location>
        <begin position="57"/>
        <end position="131"/>
    </location>
</feature>
<dbReference type="PANTHER" id="PTHR21237:SF23">
    <property type="entry name" value="GRPE PROTEIN HOMOLOG, MITOCHONDRIAL"/>
    <property type="match status" value="1"/>
</dbReference>
<dbReference type="RefSeq" id="WP_011712201.1">
    <property type="nucleotide sequence ID" value="NC_008576.1"/>
</dbReference>
<evidence type="ECO:0000313" key="16">
    <source>
        <dbReference type="Proteomes" id="UP000002586"/>
    </source>
</evidence>
<dbReference type="Proteomes" id="UP000002586">
    <property type="component" value="Chromosome"/>
</dbReference>
<evidence type="ECO:0000313" key="15">
    <source>
        <dbReference type="EMBL" id="ABK43034.1"/>
    </source>
</evidence>
<proteinExistence type="inferred from homology"/>
<dbReference type="STRING" id="156889.Mmc1_0509"/>
<evidence type="ECO:0000256" key="3">
    <source>
        <dbReference type="ARBA" id="ARBA00011738"/>
    </source>
</evidence>
<evidence type="ECO:0000256" key="12">
    <source>
        <dbReference type="RuleBase" id="RU004478"/>
    </source>
</evidence>
<dbReference type="Gene3D" id="3.90.20.20">
    <property type="match status" value="1"/>
</dbReference>
<keyword evidence="16" id="KW-1185">Reference proteome</keyword>
<dbReference type="PROSITE" id="PS01071">
    <property type="entry name" value="GRPE"/>
    <property type="match status" value="1"/>
</dbReference>
<evidence type="ECO:0000256" key="14">
    <source>
        <dbReference type="SAM" id="MobiDB-lite"/>
    </source>
</evidence>
<evidence type="ECO:0000256" key="10">
    <source>
        <dbReference type="HAMAP-Rule" id="MF_01151"/>
    </source>
</evidence>
<evidence type="ECO:0000256" key="7">
    <source>
        <dbReference type="ARBA" id="ARBA00053401"/>
    </source>
</evidence>
<dbReference type="EMBL" id="CP000471">
    <property type="protein sequence ID" value="ABK43034.1"/>
    <property type="molecule type" value="Genomic_DNA"/>
</dbReference>
<dbReference type="GO" id="GO:0000774">
    <property type="term" value="F:adenyl-nucleotide exchange factor activity"/>
    <property type="evidence" value="ECO:0007669"/>
    <property type="project" value="InterPro"/>
</dbReference>
<dbReference type="PRINTS" id="PR00773">
    <property type="entry name" value="GRPEPROTEIN"/>
</dbReference>
<dbReference type="FunFam" id="2.30.22.10:FF:000001">
    <property type="entry name" value="Protein GrpE"/>
    <property type="match status" value="1"/>
</dbReference>
<dbReference type="SUPFAM" id="SSF58014">
    <property type="entry name" value="Coiled-coil domain of nucleotide exchange factor GrpE"/>
    <property type="match status" value="1"/>
</dbReference>
<evidence type="ECO:0000256" key="4">
    <source>
        <dbReference type="ARBA" id="ARBA00022490"/>
    </source>
</evidence>
<evidence type="ECO:0000256" key="11">
    <source>
        <dbReference type="RuleBase" id="RU000639"/>
    </source>
</evidence>
<accession>A0L4Z1</accession>
<evidence type="ECO:0000256" key="1">
    <source>
        <dbReference type="ARBA" id="ARBA00004496"/>
    </source>
</evidence>
<dbReference type="GO" id="GO:0042803">
    <property type="term" value="F:protein homodimerization activity"/>
    <property type="evidence" value="ECO:0007669"/>
    <property type="project" value="InterPro"/>
</dbReference>
<comment type="similarity">
    <text evidence="2 10 12">Belongs to the GrpE family.</text>
</comment>
<evidence type="ECO:0000256" key="5">
    <source>
        <dbReference type="ARBA" id="ARBA00023016"/>
    </source>
</evidence>
<evidence type="ECO:0000256" key="13">
    <source>
        <dbReference type="SAM" id="Coils"/>
    </source>
</evidence>
<comment type="subcellular location">
    <subcellularLocation>
        <location evidence="1 10">Cytoplasm</location>
    </subcellularLocation>
</comment>
<reference evidence="15 16" key="2">
    <citation type="journal article" date="2012" name="Int. J. Syst. Evol. Microbiol.">
        <title>Magnetococcus marinus gen. nov., sp. nov., a marine, magnetotactic bacterium that represents a novel lineage (Magnetococcaceae fam. nov.; Magnetococcales ord. nov.) at the base of the Alphaproteobacteria.</title>
        <authorList>
            <person name="Bazylinski D.A."/>
            <person name="Williams T.J."/>
            <person name="Lefevre C.T."/>
            <person name="Berg R.J."/>
            <person name="Zhang C.L."/>
            <person name="Bowser S.S."/>
            <person name="Dean A.J."/>
            <person name="Beveridge T.J."/>
        </authorList>
    </citation>
    <scope>NUCLEOTIDE SEQUENCE [LARGE SCALE GENOMIC DNA]</scope>
    <source>
        <strain evidence="16">ATCC BAA-1437 / JCM 17883 / MC-1</strain>
    </source>
</reference>
<feature type="compositionally biased region" description="Basic and acidic residues" evidence="14">
    <location>
        <begin position="1"/>
        <end position="11"/>
    </location>
</feature>
<dbReference type="Pfam" id="PF01025">
    <property type="entry name" value="GrpE"/>
    <property type="match status" value="1"/>
</dbReference>
<dbReference type="Gene3D" id="2.30.22.10">
    <property type="entry name" value="Head domain of nucleotide exchange factor GrpE"/>
    <property type="match status" value="1"/>
</dbReference>
<evidence type="ECO:0000256" key="8">
    <source>
        <dbReference type="ARBA" id="ARBA00072274"/>
    </source>
</evidence>
<dbReference type="InterPro" id="IPR000740">
    <property type="entry name" value="GrpE"/>
</dbReference>
<protein>
    <recommendedName>
        <fullName evidence="8 10">Protein GrpE</fullName>
    </recommendedName>
    <alternativeName>
        <fullName evidence="9 10">HSP-70 cofactor</fullName>
    </alternativeName>
</protein>
<dbReference type="HAMAP" id="MF_01151">
    <property type="entry name" value="GrpE"/>
    <property type="match status" value="1"/>
</dbReference>
<reference evidence="16" key="1">
    <citation type="journal article" date="2009" name="Appl. Environ. Microbiol.">
        <title>Complete genome sequence of the chemolithoautotrophic marine magnetotactic coccus strain MC-1.</title>
        <authorList>
            <person name="Schubbe S."/>
            <person name="Williams T.J."/>
            <person name="Xie G."/>
            <person name="Kiss H.E."/>
            <person name="Brettin T.S."/>
            <person name="Martinez D."/>
            <person name="Ross C.A."/>
            <person name="Schuler D."/>
            <person name="Cox B.L."/>
            <person name="Nealson K.H."/>
            <person name="Bazylinski D.A."/>
        </authorList>
    </citation>
    <scope>NUCLEOTIDE SEQUENCE [LARGE SCALE GENOMIC DNA]</scope>
    <source>
        <strain evidence="16">ATCC BAA-1437 / JCM 17883 / MC-1</strain>
    </source>
</reference>
<name>A0L4Z1_MAGMM</name>
<keyword evidence="13" id="KW-0175">Coiled coil</keyword>
<dbReference type="GO" id="GO:0051087">
    <property type="term" value="F:protein-folding chaperone binding"/>
    <property type="evidence" value="ECO:0007669"/>
    <property type="project" value="InterPro"/>
</dbReference>
<feature type="region of interest" description="Disordered" evidence="14">
    <location>
        <begin position="1"/>
        <end position="56"/>
    </location>
</feature>
<dbReference type="InterPro" id="IPR009012">
    <property type="entry name" value="GrpE_head"/>
</dbReference>
<feature type="compositionally biased region" description="Low complexity" evidence="14">
    <location>
        <begin position="21"/>
        <end position="33"/>
    </location>
</feature>
<dbReference type="NCBIfam" id="NF010738">
    <property type="entry name" value="PRK14140.1"/>
    <property type="match status" value="1"/>
</dbReference>
<keyword evidence="6 10" id="KW-0143">Chaperone</keyword>
<dbReference type="OrthoDB" id="9789811at2"/>
<dbReference type="GO" id="GO:0005737">
    <property type="term" value="C:cytoplasm"/>
    <property type="evidence" value="ECO:0007669"/>
    <property type="project" value="UniProtKB-SubCell"/>
</dbReference>
<gene>
    <name evidence="10" type="primary">grpE</name>
    <name evidence="15" type="ordered locus">Mmc1_0509</name>
</gene>
<dbReference type="SUPFAM" id="SSF51064">
    <property type="entry name" value="Head domain of nucleotide exchange factor GrpE"/>
    <property type="match status" value="1"/>
</dbReference>